<accession>A0A9D3X7I1</accession>
<keyword evidence="2" id="KW-1185">Reference proteome</keyword>
<dbReference type="EMBL" id="JAHDVG010000479">
    <property type="protein sequence ID" value="KAH1174666.1"/>
    <property type="molecule type" value="Genomic_DNA"/>
</dbReference>
<reference evidence="1" key="1">
    <citation type="submission" date="2021-09" db="EMBL/GenBank/DDBJ databases">
        <title>The genome of Mauremys mutica provides insights into the evolution of semi-aquatic lifestyle.</title>
        <authorList>
            <person name="Gong S."/>
            <person name="Gao Y."/>
        </authorList>
    </citation>
    <scope>NUCLEOTIDE SEQUENCE</scope>
    <source>
        <strain evidence="1">MM-2020</strain>
        <tissue evidence="1">Muscle</tissue>
    </source>
</reference>
<evidence type="ECO:0000313" key="2">
    <source>
        <dbReference type="Proteomes" id="UP000827986"/>
    </source>
</evidence>
<protein>
    <submittedName>
        <fullName evidence="1">Uncharacterized protein</fullName>
    </submittedName>
</protein>
<sequence length="111" mass="12186">MFILGPMSPPPCSMRHIPVCSKVLCQELSLLCVSCCGGGARHQLCLQSRVWWLLAGRWPGCGKGAAPFARPELRVAEGRRRCTGLQLERRCNVWSSAPPPARCGNRIYAPP</sequence>
<gene>
    <name evidence="1" type="ORF">KIL84_008657</name>
</gene>
<dbReference type="Proteomes" id="UP000827986">
    <property type="component" value="Unassembled WGS sequence"/>
</dbReference>
<organism evidence="1 2">
    <name type="scientific">Mauremys mutica</name>
    <name type="common">yellowpond turtle</name>
    <dbReference type="NCBI Taxonomy" id="74926"/>
    <lineage>
        <taxon>Eukaryota</taxon>
        <taxon>Metazoa</taxon>
        <taxon>Chordata</taxon>
        <taxon>Craniata</taxon>
        <taxon>Vertebrata</taxon>
        <taxon>Euteleostomi</taxon>
        <taxon>Archelosauria</taxon>
        <taxon>Testudinata</taxon>
        <taxon>Testudines</taxon>
        <taxon>Cryptodira</taxon>
        <taxon>Durocryptodira</taxon>
        <taxon>Testudinoidea</taxon>
        <taxon>Geoemydidae</taxon>
        <taxon>Geoemydinae</taxon>
        <taxon>Mauremys</taxon>
    </lineage>
</organism>
<dbReference type="AlphaFoldDB" id="A0A9D3X7I1"/>
<name>A0A9D3X7I1_9SAUR</name>
<evidence type="ECO:0000313" key="1">
    <source>
        <dbReference type="EMBL" id="KAH1174666.1"/>
    </source>
</evidence>
<comment type="caution">
    <text evidence="1">The sequence shown here is derived from an EMBL/GenBank/DDBJ whole genome shotgun (WGS) entry which is preliminary data.</text>
</comment>
<proteinExistence type="predicted"/>